<dbReference type="InterPro" id="IPR014721">
    <property type="entry name" value="Ribsml_uS5_D2-typ_fold_subgr"/>
</dbReference>
<dbReference type="InterPro" id="IPR005917">
    <property type="entry name" value="Pmev_kinase_bact"/>
</dbReference>
<keyword evidence="5 12" id="KW-0418">Kinase</keyword>
<sequence>MITRTAPGKLFVVGEYAVVNSGRPAIVVSVDRHVSVTVAAAEGVATDVTVDSDMYSGTAGFTRVGLRLQPVGADTASALRFRHLVSALEVIQRLVVERGLPVVPIRITVTSELHENGIKLGLGSSGAVTVATIAAVGAFHGLDLSLDERFRLAMLATARVDPKSSGGDLAASTWAGWVAYSAPDRVEILAMTERFGVDHTIHADWPGFSVQTLRPPTNLTLAVGWTGVPSSSPAMVAELARHNRKYSAFYRSFLTRSDECVRLGLAALRDGDGDGLTAQIRRFRELLETADRVARIGIFTDQLYALCRTAAEVGGAAKPSGSGGGDCGIAAFVGAARSELDELRTRWRRVGIHPLTITVPDR</sequence>
<dbReference type="InterPro" id="IPR006205">
    <property type="entry name" value="Mev_gal_kin"/>
</dbReference>
<dbReference type="PRINTS" id="PR00959">
    <property type="entry name" value="MEVGALKINASE"/>
</dbReference>
<keyword evidence="6" id="KW-0067">ATP-binding</keyword>
<accession>A0A9X2ED46</accession>
<evidence type="ECO:0000256" key="5">
    <source>
        <dbReference type="ARBA" id="ARBA00022777"/>
    </source>
</evidence>
<protein>
    <submittedName>
        <fullName evidence="12">Phosphomevalonate kinase</fullName>
        <ecNumber evidence="12">2.7.4.2</ecNumber>
    </submittedName>
</protein>
<evidence type="ECO:0000313" key="12">
    <source>
        <dbReference type="EMBL" id="MCM6778679.1"/>
    </source>
</evidence>
<organism evidence="12 13">
    <name type="scientific">Nocardia pulmonis</name>
    <dbReference type="NCBI Taxonomy" id="2951408"/>
    <lineage>
        <taxon>Bacteria</taxon>
        <taxon>Bacillati</taxon>
        <taxon>Actinomycetota</taxon>
        <taxon>Actinomycetes</taxon>
        <taxon>Mycobacteriales</taxon>
        <taxon>Nocardiaceae</taxon>
        <taxon>Nocardia</taxon>
    </lineage>
</organism>
<dbReference type="InterPro" id="IPR020568">
    <property type="entry name" value="Ribosomal_Su5_D2-typ_SF"/>
</dbReference>
<evidence type="ECO:0000256" key="3">
    <source>
        <dbReference type="ARBA" id="ARBA00022679"/>
    </source>
</evidence>
<evidence type="ECO:0000256" key="8">
    <source>
        <dbReference type="ARBA" id="ARBA00023098"/>
    </source>
</evidence>
<dbReference type="Gene3D" id="3.30.70.890">
    <property type="entry name" value="GHMP kinase, C-terminal domain"/>
    <property type="match status" value="1"/>
</dbReference>
<dbReference type="GO" id="GO:0004496">
    <property type="term" value="F:mevalonate kinase activity"/>
    <property type="evidence" value="ECO:0007669"/>
    <property type="project" value="InterPro"/>
</dbReference>
<dbReference type="InterPro" id="IPR013750">
    <property type="entry name" value="GHMP_kinase_C_dom"/>
</dbReference>
<keyword evidence="4" id="KW-0547">Nucleotide-binding</keyword>
<keyword evidence="1" id="KW-0963">Cytoplasm</keyword>
<evidence type="ECO:0000256" key="9">
    <source>
        <dbReference type="ARBA" id="ARBA00029438"/>
    </source>
</evidence>
<dbReference type="RefSeq" id="WP_251918190.1">
    <property type="nucleotide sequence ID" value="NZ_JAMRXG010000025.1"/>
</dbReference>
<dbReference type="GO" id="GO:0005524">
    <property type="term" value="F:ATP binding"/>
    <property type="evidence" value="ECO:0007669"/>
    <property type="project" value="UniProtKB-KW"/>
</dbReference>
<comment type="pathway">
    <text evidence="9">Isoprenoid biosynthesis; isopentenyl diphosphate biosynthesis via mevalonate pathway; isopentenyl diphosphate from (R)-mevalonate: step 1/3.</text>
</comment>
<dbReference type="Proteomes" id="UP001139157">
    <property type="component" value="Unassembled WGS sequence"/>
</dbReference>
<dbReference type="GO" id="GO:0005737">
    <property type="term" value="C:cytoplasm"/>
    <property type="evidence" value="ECO:0007669"/>
    <property type="project" value="InterPro"/>
</dbReference>
<dbReference type="NCBIfam" id="TIGR01220">
    <property type="entry name" value="Pmev_kin_Gr_pos"/>
    <property type="match status" value="1"/>
</dbReference>
<comment type="caution">
    <text evidence="12">The sequence shown here is derived from an EMBL/GenBank/DDBJ whole genome shotgun (WGS) entry which is preliminary data.</text>
</comment>
<evidence type="ECO:0000259" key="10">
    <source>
        <dbReference type="Pfam" id="PF00288"/>
    </source>
</evidence>
<dbReference type="InterPro" id="IPR006204">
    <property type="entry name" value="GHMP_kinase_N_dom"/>
</dbReference>
<evidence type="ECO:0000256" key="2">
    <source>
        <dbReference type="ARBA" id="ARBA00022516"/>
    </source>
</evidence>
<reference evidence="12" key="1">
    <citation type="submission" date="2022-06" db="EMBL/GenBank/DDBJ databases">
        <title>Novel species in genus nocardia.</title>
        <authorList>
            <person name="Li F."/>
        </authorList>
    </citation>
    <scope>NUCLEOTIDE SEQUENCE</scope>
    <source>
        <strain evidence="12">CDC141</strain>
    </source>
</reference>
<dbReference type="Pfam" id="PF00288">
    <property type="entry name" value="GHMP_kinases_N"/>
    <property type="match status" value="1"/>
</dbReference>
<dbReference type="SUPFAM" id="SSF55060">
    <property type="entry name" value="GHMP Kinase, C-terminal domain"/>
    <property type="match status" value="1"/>
</dbReference>
<evidence type="ECO:0000313" key="13">
    <source>
        <dbReference type="Proteomes" id="UP001139157"/>
    </source>
</evidence>
<dbReference type="PANTHER" id="PTHR43290:SF2">
    <property type="entry name" value="MEVALONATE KINASE"/>
    <property type="match status" value="1"/>
</dbReference>
<feature type="domain" description="GHMP kinase N-terminal" evidence="10">
    <location>
        <begin position="90"/>
        <end position="176"/>
    </location>
</feature>
<keyword evidence="3 12" id="KW-0808">Transferase</keyword>
<dbReference type="Gene3D" id="3.30.230.10">
    <property type="match status" value="1"/>
</dbReference>
<gene>
    <name evidence="12" type="ORF">NDR86_34875</name>
</gene>
<dbReference type="Pfam" id="PF08544">
    <property type="entry name" value="GHMP_kinases_C"/>
    <property type="match status" value="1"/>
</dbReference>
<evidence type="ECO:0000256" key="7">
    <source>
        <dbReference type="ARBA" id="ARBA00022842"/>
    </source>
</evidence>
<keyword evidence="7" id="KW-0460">Magnesium</keyword>
<feature type="domain" description="GHMP kinase C-terminal" evidence="11">
    <location>
        <begin position="281"/>
        <end position="350"/>
    </location>
</feature>
<dbReference type="InterPro" id="IPR036554">
    <property type="entry name" value="GHMP_kinase_C_sf"/>
</dbReference>
<evidence type="ECO:0000256" key="4">
    <source>
        <dbReference type="ARBA" id="ARBA00022741"/>
    </source>
</evidence>
<dbReference type="EMBL" id="JAMRXG010000025">
    <property type="protein sequence ID" value="MCM6778679.1"/>
    <property type="molecule type" value="Genomic_DNA"/>
</dbReference>
<evidence type="ECO:0000256" key="6">
    <source>
        <dbReference type="ARBA" id="ARBA00022840"/>
    </source>
</evidence>
<dbReference type="SUPFAM" id="SSF54211">
    <property type="entry name" value="Ribosomal protein S5 domain 2-like"/>
    <property type="match status" value="1"/>
</dbReference>
<dbReference type="GO" id="GO:0008299">
    <property type="term" value="P:isoprenoid biosynthetic process"/>
    <property type="evidence" value="ECO:0007669"/>
    <property type="project" value="InterPro"/>
</dbReference>
<keyword evidence="2" id="KW-0444">Lipid biosynthesis</keyword>
<dbReference type="EC" id="2.7.4.2" evidence="12"/>
<dbReference type="AlphaFoldDB" id="A0A9X2ED46"/>
<keyword evidence="13" id="KW-1185">Reference proteome</keyword>
<name>A0A9X2ED46_9NOCA</name>
<keyword evidence="8" id="KW-0443">Lipid metabolism</keyword>
<evidence type="ECO:0000256" key="1">
    <source>
        <dbReference type="ARBA" id="ARBA00022490"/>
    </source>
</evidence>
<proteinExistence type="predicted"/>
<dbReference type="GO" id="GO:0004631">
    <property type="term" value="F:phosphomevalonate kinase activity"/>
    <property type="evidence" value="ECO:0007669"/>
    <property type="project" value="UniProtKB-EC"/>
</dbReference>
<evidence type="ECO:0000259" key="11">
    <source>
        <dbReference type="Pfam" id="PF08544"/>
    </source>
</evidence>
<dbReference type="PANTHER" id="PTHR43290">
    <property type="entry name" value="MEVALONATE KINASE"/>
    <property type="match status" value="1"/>
</dbReference>